<sequence length="72" mass="8043">MLCKLQIKGCEELVHGGVVTFSSPNSMVVSTIAELAYLTEEFMEALNNVEELKILYCNGLKSLWQSDIGLYK</sequence>
<keyword evidence="2" id="KW-1185">Reference proteome</keyword>
<organism evidence="1 2">
    <name type="scientific">Ricinus communis</name>
    <name type="common">Castor bean</name>
    <dbReference type="NCBI Taxonomy" id="3988"/>
    <lineage>
        <taxon>Eukaryota</taxon>
        <taxon>Viridiplantae</taxon>
        <taxon>Streptophyta</taxon>
        <taxon>Embryophyta</taxon>
        <taxon>Tracheophyta</taxon>
        <taxon>Spermatophyta</taxon>
        <taxon>Magnoliopsida</taxon>
        <taxon>eudicotyledons</taxon>
        <taxon>Gunneridae</taxon>
        <taxon>Pentapetalae</taxon>
        <taxon>rosids</taxon>
        <taxon>fabids</taxon>
        <taxon>Malpighiales</taxon>
        <taxon>Euphorbiaceae</taxon>
        <taxon>Acalyphoideae</taxon>
        <taxon>Acalypheae</taxon>
        <taxon>Ricinus</taxon>
    </lineage>
</organism>
<reference evidence="2" key="1">
    <citation type="journal article" date="2010" name="Nat. Biotechnol.">
        <title>Draft genome sequence of the oilseed species Ricinus communis.</title>
        <authorList>
            <person name="Chan A.P."/>
            <person name="Crabtree J."/>
            <person name="Zhao Q."/>
            <person name="Lorenzi H."/>
            <person name="Orvis J."/>
            <person name="Puiu D."/>
            <person name="Melake-Berhan A."/>
            <person name="Jones K.M."/>
            <person name="Redman J."/>
            <person name="Chen G."/>
            <person name="Cahoon E.B."/>
            <person name="Gedil M."/>
            <person name="Stanke M."/>
            <person name="Haas B.J."/>
            <person name="Wortman J.R."/>
            <person name="Fraser-Liggett C.M."/>
            <person name="Ravel J."/>
            <person name="Rabinowicz P.D."/>
        </authorList>
    </citation>
    <scope>NUCLEOTIDE SEQUENCE [LARGE SCALE GENOMIC DNA]</scope>
    <source>
        <strain evidence="2">cv. Hale</strain>
    </source>
</reference>
<accession>B9S0Y2</accession>
<dbReference type="InParanoid" id="B9S0Y2"/>
<evidence type="ECO:0000313" key="2">
    <source>
        <dbReference type="Proteomes" id="UP000008311"/>
    </source>
</evidence>
<evidence type="ECO:0000313" key="1">
    <source>
        <dbReference type="EMBL" id="EEF42624.1"/>
    </source>
</evidence>
<dbReference type="EMBL" id="EQ973842">
    <property type="protein sequence ID" value="EEF42624.1"/>
    <property type="molecule type" value="Genomic_DNA"/>
</dbReference>
<proteinExistence type="predicted"/>
<dbReference type="AlphaFoldDB" id="B9S0Y2"/>
<dbReference type="Proteomes" id="UP000008311">
    <property type="component" value="Unassembled WGS sequence"/>
</dbReference>
<name>B9S0Y2_RICCO</name>
<gene>
    <name evidence="1" type="ORF">RCOM_0631320</name>
</gene>
<protein>
    <submittedName>
        <fullName evidence="1">Uncharacterized protein</fullName>
    </submittedName>
</protein>